<dbReference type="SMART" id="SM00320">
    <property type="entry name" value="WD40"/>
    <property type="match status" value="4"/>
</dbReference>
<dbReference type="InterPro" id="IPR001680">
    <property type="entry name" value="WD40_rpt"/>
</dbReference>
<dbReference type="FunFam" id="3.40.47.10:FF:000018">
    <property type="entry name" value="3-oxoacyl-[acyl-carrier-protein] synthase 2"/>
    <property type="match status" value="1"/>
</dbReference>
<dbReference type="InterPro" id="IPR014030">
    <property type="entry name" value="Ketoacyl_synth_N"/>
</dbReference>
<feature type="domain" description="Ketosynthase family 3 (KS3)" evidence="9">
    <location>
        <begin position="40"/>
        <end position="448"/>
    </location>
</feature>
<keyword evidence="3 6" id="KW-0853">WD repeat</keyword>
<keyword evidence="5" id="KW-0677">Repeat</keyword>
<dbReference type="GO" id="GO:0004315">
    <property type="term" value="F:3-oxoacyl-[acyl-carrier-protein] synthase activity"/>
    <property type="evidence" value="ECO:0007669"/>
    <property type="project" value="UniProtKB-EC"/>
</dbReference>
<feature type="repeat" description="WD" evidence="6">
    <location>
        <begin position="667"/>
        <end position="709"/>
    </location>
</feature>
<feature type="repeat" description="WD" evidence="6">
    <location>
        <begin position="710"/>
        <end position="752"/>
    </location>
</feature>
<dbReference type="InterPro" id="IPR014031">
    <property type="entry name" value="Ketoacyl_synth_C"/>
</dbReference>
<accession>A0A8J4Q3N9</accession>
<dbReference type="FunFam" id="2.130.10.10:FF:001779">
    <property type="entry name" value="Uncharacterized protein"/>
    <property type="match status" value="1"/>
</dbReference>
<dbReference type="EMBL" id="AJWJ01000008">
    <property type="protein sequence ID" value="KAF2078274.1"/>
    <property type="molecule type" value="Genomic_DNA"/>
</dbReference>
<feature type="compositionally biased region" description="Acidic residues" evidence="8">
    <location>
        <begin position="909"/>
        <end position="944"/>
    </location>
</feature>
<organism evidence="10 11">
    <name type="scientific">Polysphondylium violaceum</name>
    <dbReference type="NCBI Taxonomy" id="133409"/>
    <lineage>
        <taxon>Eukaryota</taxon>
        <taxon>Amoebozoa</taxon>
        <taxon>Evosea</taxon>
        <taxon>Eumycetozoa</taxon>
        <taxon>Dictyostelia</taxon>
        <taxon>Dictyosteliales</taxon>
        <taxon>Dictyosteliaceae</taxon>
        <taxon>Polysphondylium</taxon>
    </lineage>
</organism>
<dbReference type="Pfam" id="PF00400">
    <property type="entry name" value="WD40"/>
    <property type="match status" value="3"/>
</dbReference>
<dbReference type="OrthoDB" id="270624at2759"/>
<evidence type="ECO:0000313" key="11">
    <source>
        <dbReference type="Proteomes" id="UP000695562"/>
    </source>
</evidence>
<sequence length="944" mass="103454">MLRYRKTLSLLVLSNQPWSRSTSTGAQYYTSTNVSGGSAHRRVVVTGMGLVTPLGVGLQHNWNSIVGGKSGLVSFDLVPDCPSKVVAMVPKGDGVGQFNDTSIPSSVKLASSDFIKYAIVASQEAINDAQLGPLLDSNADDIQERVGVIVGSGIGAMSDIVGTAEKVVTSTSNKSKSVSAYFIPRILINEVSGILSILHKAKGVNFSVVSACATGAHSIGESFRKIKYGEMDAMICGGTESAINSLSLLGFSRMRALSTKYNNDPTRASRPFDRDRDGFVMGEGAGILVLEEYQHAVNRGAKIYCEVTGYGATGDSGHISAPSADGDGPFRSMKLALKESGLSNTDIGYINAHATSTPQGDEIECLAVKKFFNNSTQPITLGSNKSSIGHLLGAAGSVESIFSILSLQNNIIPPTLNLENPCTPDIDFVANVSWIPRGAANPYPQKYDANEEELEDLNEDEINQKDISDEEKEEAATKDSKKKNKSGDDFMNRYNFDDYDEEDDEQGNMGEKGDMIEEVGLQFINRAMKGLMYYKDPDTDPHLQDNEEDVEDLEDILIRPTDSLLITAIATADDEYSHLDIMIYEEDCDNLYVHHDIILSSYPLALAWMDQNPTNAQEKGNFVAVGTFEPGIEIWNLDILDNLIPTVTLGQLEKEKGIKNKKTKLSTTSHTDSVMALSWNSQQRNILASGSSDKTIKVWDITTQQCLNSFTHHKDKIQALQWNPQEKTALLAGSFDKTASILDIRSPDAAYKWAMKSQVECLQWNPHNAKEFIVGSDNGLLRCFDATQGPTAQPLWSVQAHNQGISTFSICPGQPGFIATGSADQTLKLWKIDNNTPSLIQEKNLGEEIFSISFFQNSPYILAVGSEGQRPNIVNTKRFVSVQNSFGLEKPEGFDSEPSFVTRNKNNGEEDDDDEEEEEEEDEDEDFEEGEEGEEDDEESEEEN</sequence>
<comment type="similarity">
    <text evidence="1 7">Belongs to the thiolase-like superfamily. Beta-ketoacyl-ACP synthases family.</text>
</comment>
<dbReference type="InterPro" id="IPR015943">
    <property type="entry name" value="WD40/YVTN_repeat-like_dom_sf"/>
</dbReference>
<dbReference type="SUPFAM" id="SSF53901">
    <property type="entry name" value="Thiolase-like"/>
    <property type="match status" value="2"/>
</dbReference>
<dbReference type="InterPro" id="IPR018201">
    <property type="entry name" value="Ketoacyl_synth_AS"/>
</dbReference>
<keyword evidence="4 7" id="KW-0808">Transferase</keyword>
<dbReference type="GO" id="GO:0005739">
    <property type="term" value="C:mitochondrion"/>
    <property type="evidence" value="ECO:0007669"/>
    <property type="project" value="TreeGrafter"/>
</dbReference>
<proteinExistence type="inferred from homology"/>
<dbReference type="Pfam" id="PF02801">
    <property type="entry name" value="Ketoacyl-synt_C"/>
    <property type="match status" value="1"/>
</dbReference>
<protein>
    <recommendedName>
        <fullName evidence="2">beta-ketoacyl-[acyl-carrier-protein] synthase I</fullName>
        <ecNumber evidence="2">2.3.1.41</ecNumber>
    </recommendedName>
</protein>
<dbReference type="Gene3D" id="3.40.47.10">
    <property type="match status" value="1"/>
</dbReference>
<dbReference type="PROSITE" id="PS52004">
    <property type="entry name" value="KS3_2"/>
    <property type="match status" value="1"/>
</dbReference>
<dbReference type="PROSITE" id="PS50294">
    <property type="entry name" value="WD_REPEATS_REGION"/>
    <property type="match status" value="2"/>
</dbReference>
<keyword evidence="11" id="KW-1185">Reference proteome</keyword>
<dbReference type="PANTHER" id="PTHR11712">
    <property type="entry name" value="POLYKETIDE SYNTHASE-RELATED"/>
    <property type="match status" value="1"/>
</dbReference>
<dbReference type="PRINTS" id="PR00320">
    <property type="entry name" value="GPROTEINBRPT"/>
</dbReference>
<gene>
    <name evidence="10" type="ORF">CYY_000464</name>
</gene>
<dbReference type="InterPro" id="IPR036322">
    <property type="entry name" value="WD40_repeat_dom_sf"/>
</dbReference>
<dbReference type="EC" id="2.3.1.41" evidence="2"/>
<evidence type="ECO:0000256" key="4">
    <source>
        <dbReference type="ARBA" id="ARBA00022679"/>
    </source>
</evidence>
<dbReference type="PROSITE" id="PS00606">
    <property type="entry name" value="KS3_1"/>
    <property type="match status" value="1"/>
</dbReference>
<dbReference type="PANTHER" id="PTHR11712:SF336">
    <property type="entry name" value="3-OXOACYL-[ACYL-CARRIER-PROTEIN] SYNTHASE, MITOCHONDRIAL"/>
    <property type="match status" value="1"/>
</dbReference>
<dbReference type="CDD" id="cd00834">
    <property type="entry name" value="KAS_I_II"/>
    <property type="match status" value="1"/>
</dbReference>
<dbReference type="SMART" id="SM00825">
    <property type="entry name" value="PKS_KS"/>
    <property type="match status" value="1"/>
</dbReference>
<feature type="compositionally biased region" description="Basic and acidic residues" evidence="8">
    <location>
        <begin position="474"/>
        <end position="491"/>
    </location>
</feature>
<dbReference type="GO" id="GO:0006633">
    <property type="term" value="P:fatty acid biosynthetic process"/>
    <property type="evidence" value="ECO:0007669"/>
    <property type="project" value="InterPro"/>
</dbReference>
<dbReference type="NCBIfam" id="NF005589">
    <property type="entry name" value="PRK07314.1"/>
    <property type="match status" value="1"/>
</dbReference>
<name>A0A8J4Q3N9_9MYCE</name>
<evidence type="ECO:0000256" key="5">
    <source>
        <dbReference type="ARBA" id="ARBA00022737"/>
    </source>
</evidence>
<evidence type="ECO:0000259" key="9">
    <source>
        <dbReference type="PROSITE" id="PS52004"/>
    </source>
</evidence>
<dbReference type="InterPro" id="IPR019775">
    <property type="entry name" value="WD40_repeat_CS"/>
</dbReference>
<evidence type="ECO:0000256" key="3">
    <source>
        <dbReference type="ARBA" id="ARBA00022574"/>
    </source>
</evidence>
<feature type="region of interest" description="Disordered" evidence="8">
    <location>
        <begin position="888"/>
        <end position="944"/>
    </location>
</feature>
<reference evidence="10" key="1">
    <citation type="submission" date="2020-01" db="EMBL/GenBank/DDBJ databases">
        <title>Development of genomics and gene disruption for Polysphondylium violaceum indicates a role for the polyketide synthase stlB in stalk morphogenesis.</title>
        <authorList>
            <person name="Narita B."/>
            <person name="Kawabe Y."/>
            <person name="Kin K."/>
            <person name="Saito T."/>
            <person name="Gibbs R."/>
            <person name="Kuspa A."/>
            <person name="Muzny D."/>
            <person name="Queller D."/>
            <person name="Richards S."/>
            <person name="Strassman J."/>
            <person name="Sucgang R."/>
            <person name="Worley K."/>
            <person name="Schaap P."/>
        </authorList>
    </citation>
    <scope>NUCLEOTIDE SEQUENCE</scope>
    <source>
        <strain evidence="10">QSvi11</strain>
    </source>
</reference>
<dbReference type="Gene3D" id="2.130.10.10">
    <property type="entry name" value="YVTN repeat-like/Quinoprotein amine dehydrogenase"/>
    <property type="match status" value="2"/>
</dbReference>
<dbReference type="Pfam" id="PF00109">
    <property type="entry name" value="ketoacyl-synt"/>
    <property type="match status" value="1"/>
</dbReference>
<evidence type="ECO:0000256" key="1">
    <source>
        <dbReference type="ARBA" id="ARBA00008467"/>
    </source>
</evidence>
<dbReference type="InterPro" id="IPR000794">
    <property type="entry name" value="Beta-ketoacyl_synthase"/>
</dbReference>
<evidence type="ECO:0000256" key="2">
    <source>
        <dbReference type="ARBA" id="ARBA00013191"/>
    </source>
</evidence>
<evidence type="ECO:0000256" key="8">
    <source>
        <dbReference type="SAM" id="MobiDB-lite"/>
    </source>
</evidence>
<evidence type="ECO:0000256" key="7">
    <source>
        <dbReference type="RuleBase" id="RU003694"/>
    </source>
</evidence>
<dbReference type="Proteomes" id="UP000695562">
    <property type="component" value="Unassembled WGS sequence"/>
</dbReference>
<dbReference type="PROSITE" id="PS00678">
    <property type="entry name" value="WD_REPEATS_1"/>
    <property type="match status" value="1"/>
</dbReference>
<dbReference type="InterPro" id="IPR020841">
    <property type="entry name" value="PKS_Beta-ketoAc_synthase_dom"/>
</dbReference>
<dbReference type="SUPFAM" id="SSF50978">
    <property type="entry name" value="WD40 repeat-like"/>
    <property type="match status" value="1"/>
</dbReference>
<comment type="caution">
    <text evidence="10">The sequence shown here is derived from an EMBL/GenBank/DDBJ whole genome shotgun (WGS) entry which is preliminary data.</text>
</comment>
<dbReference type="InterPro" id="IPR020472">
    <property type="entry name" value="WD40_PAC1"/>
</dbReference>
<feature type="repeat" description="WD" evidence="6">
    <location>
        <begin position="798"/>
        <end position="840"/>
    </location>
</feature>
<evidence type="ECO:0000313" key="10">
    <source>
        <dbReference type="EMBL" id="KAF2078274.1"/>
    </source>
</evidence>
<feature type="compositionally biased region" description="Acidic residues" evidence="8">
    <location>
        <begin position="497"/>
        <end position="506"/>
    </location>
</feature>
<feature type="region of interest" description="Disordered" evidence="8">
    <location>
        <begin position="459"/>
        <end position="511"/>
    </location>
</feature>
<dbReference type="InterPro" id="IPR016039">
    <property type="entry name" value="Thiolase-like"/>
</dbReference>
<dbReference type="PROSITE" id="PS50082">
    <property type="entry name" value="WD_REPEATS_2"/>
    <property type="match status" value="3"/>
</dbReference>
<evidence type="ECO:0000256" key="6">
    <source>
        <dbReference type="PROSITE-ProRule" id="PRU00221"/>
    </source>
</evidence>
<dbReference type="AlphaFoldDB" id="A0A8J4Q3N9"/>